<keyword evidence="1" id="KW-0812">Transmembrane</keyword>
<keyword evidence="1" id="KW-0472">Membrane</keyword>
<feature type="transmembrane region" description="Helical" evidence="1">
    <location>
        <begin position="6"/>
        <end position="30"/>
    </location>
</feature>
<sequence>MPVVVISSVISVVPFSFKFWIKLFTLPVLFSYQTGILSKFQFTTLNTFLL</sequence>
<evidence type="ECO:0000313" key="2">
    <source>
        <dbReference type="EMBL" id="DAF63159.1"/>
    </source>
</evidence>
<accession>A0A8S5TJI0</accession>
<protein>
    <submittedName>
        <fullName evidence="2">Uncharacterized protein</fullName>
    </submittedName>
</protein>
<evidence type="ECO:0000256" key="1">
    <source>
        <dbReference type="SAM" id="Phobius"/>
    </source>
</evidence>
<organism evidence="2">
    <name type="scientific">Siphoviridae sp. ct7yc1</name>
    <dbReference type="NCBI Taxonomy" id="2827788"/>
    <lineage>
        <taxon>Viruses</taxon>
        <taxon>Duplodnaviria</taxon>
        <taxon>Heunggongvirae</taxon>
        <taxon>Uroviricota</taxon>
        <taxon>Caudoviricetes</taxon>
    </lineage>
</organism>
<name>A0A8S5TJI0_9CAUD</name>
<keyword evidence="1" id="KW-1133">Transmembrane helix</keyword>
<reference evidence="2" key="1">
    <citation type="journal article" date="2021" name="Proc. Natl. Acad. Sci. U.S.A.">
        <title>A Catalog of Tens of Thousands of Viruses from Human Metagenomes Reveals Hidden Associations with Chronic Diseases.</title>
        <authorList>
            <person name="Tisza M.J."/>
            <person name="Buck C.B."/>
        </authorList>
    </citation>
    <scope>NUCLEOTIDE SEQUENCE</scope>
    <source>
        <strain evidence="2">Ct7yc1</strain>
    </source>
</reference>
<dbReference type="EMBL" id="BK032833">
    <property type="protein sequence ID" value="DAF63159.1"/>
    <property type="molecule type" value="Genomic_DNA"/>
</dbReference>
<proteinExistence type="predicted"/>